<reference evidence="1 2" key="1">
    <citation type="submission" date="2014-06" db="EMBL/GenBank/DDBJ databases">
        <title>Whole Genome Sequences of Three Symbiotic Endozoicomonas Bacteria.</title>
        <authorList>
            <person name="Neave M.J."/>
            <person name="Apprill A."/>
            <person name="Voolstra C.R."/>
        </authorList>
    </citation>
    <scope>NUCLEOTIDE SEQUENCE [LARGE SCALE GENOMIC DNA]</scope>
    <source>
        <strain evidence="1 2">DSM 25634</strain>
    </source>
</reference>
<dbReference type="Proteomes" id="UP000028073">
    <property type="component" value="Unassembled WGS sequence"/>
</dbReference>
<dbReference type="EMBL" id="JOKH01000001">
    <property type="protein sequence ID" value="KEQ19756.1"/>
    <property type="molecule type" value="Genomic_DNA"/>
</dbReference>
<keyword evidence="2" id="KW-1185">Reference proteome</keyword>
<sequence length="128" mass="14116">MDKTNSQILQTDEFVLISGTVFQENNFSSLISIPDWFVSSFSLPEAPMKHLSRFFFLIFLTAGFTQVALSDNSDATDQPTIAQAASLVTTSYSCQDINTGKYYVVSFLNMEGVSTPELASQALRTALH</sequence>
<dbReference type="AlphaFoldDB" id="A0A081NMT3"/>
<name>A0A081NMT3_9GAMM</name>
<proteinExistence type="predicted"/>
<gene>
    <name evidence="1" type="ORF">GZ78_07775</name>
</gene>
<dbReference type="STRING" id="1137799.GZ78_07775"/>
<evidence type="ECO:0000313" key="1">
    <source>
        <dbReference type="EMBL" id="KEQ19756.1"/>
    </source>
</evidence>
<evidence type="ECO:0000313" key="2">
    <source>
        <dbReference type="Proteomes" id="UP000028073"/>
    </source>
</evidence>
<protein>
    <submittedName>
        <fullName evidence="1">Uncharacterized protein</fullName>
    </submittedName>
</protein>
<accession>A0A081NMT3</accession>
<organism evidence="1 2">
    <name type="scientific">Endozoicomonas numazuensis</name>
    <dbReference type="NCBI Taxonomy" id="1137799"/>
    <lineage>
        <taxon>Bacteria</taxon>
        <taxon>Pseudomonadati</taxon>
        <taxon>Pseudomonadota</taxon>
        <taxon>Gammaproteobacteria</taxon>
        <taxon>Oceanospirillales</taxon>
        <taxon>Endozoicomonadaceae</taxon>
        <taxon>Endozoicomonas</taxon>
    </lineage>
</organism>
<comment type="caution">
    <text evidence="1">The sequence shown here is derived from an EMBL/GenBank/DDBJ whole genome shotgun (WGS) entry which is preliminary data.</text>
</comment>
<dbReference type="RefSeq" id="WP_152558589.1">
    <property type="nucleotide sequence ID" value="NZ_JOKH01000001.1"/>
</dbReference>